<proteinExistence type="predicted"/>
<evidence type="ECO:0000313" key="4">
    <source>
        <dbReference type="Proteomes" id="UP000315010"/>
    </source>
</evidence>
<reference evidence="3 4" key="1">
    <citation type="submission" date="2019-02" db="EMBL/GenBank/DDBJ databases">
        <title>Deep-cultivation of Planctomycetes and their phenomic and genomic characterization uncovers novel biology.</title>
        <authorList>
            <person name="Wiegand S."/>
            <person name="Jogler M."/>
            <person name="Boedeker C."/>
            <person name="Pinto D."/>
            <person name="Vollmers J."/>
            <person name="Rivas-Marin E."/>
            <person name="Kohn T."/>
            <person name="Peeters S.H."/>
            <person name="Heuer A."/>
            <person name="Rast P."/>
            <person name="Oberbeckmann S."/>
            <person name="Bunk B."/>
            <person name="Jeske O."/>
            <person name="Meyerdierks A."/>
            <person name="Storesund J.E."/>
            <person name="Kallscheuer N."/>
            <person name="Luecker S."/>
            <person name="Lage O.M."/>
            <person name="Pohl T."/>
            <person name="Merkel B.J."/>
            <person name="Hornburger P."/>
            <person name="Mueller R.-W."/>
            <person name="Bruemmer F."/>
            <person name="Labrenz M."/>
            <person name="Spormann A.M."/>
            <person name="Op Den Camp H."/>
            <person name="Overmann J."/>
            <person name="Amann R."/>
            <person name="Jetten M.S.M."/>
            <person name="Mascher T."/>
            <person name="Medema M.H."/>
            <person name="Devos D.P."/>
            <person name="Kaster A.-K."/>
            <person name="Ovreas L."/>
            <person name="Rohde M."/>
            <person name="Galperin M.Y."/>
            <person name="Jogler C."/>
        </authorList>
    </citation>
    <scope>NUCLEOTIDE SEQUENCE [LARGE SCALE GENOMIC DNA]</scope>
    <source>
        <strain evidence="3 4">CA13</strain>
    </source>
</reference>
<dbReference type="AlphaFoldDB" id="A0A5C5Z7K1"/>
<feature type="domain" description="3-keto-alpha-glucoside-1,2-lyase/3-keto-2-hydroxy-glucal hydratase" evidence="2">
    <location>
        <begin position="36"/>
        <end position="235"/>
    </location>
</feature>
<dbReference type="EMBL" id="SJPJ01000001">
    <property type="protein sequence ID" value="TWT82801.1"/>
    <property type="molecule type" value="Genomic_DNA"/>
</dbReference>
<accession>A0A5C5Z7K1</accession>
<protein>
    <recommendedName>
        <fullName evidence="2">3-keto-alpha-glucoside-1,2-lyase/3-keto-2-hydroxy-glucal hydratase domain-containing protein</fullName>
    </recommendedName>
</protein>
<comment type="caution">
    <text evidence="3">The sequence shown here is derived from an EMBL/GenBank/DDBJ whole genome shotgun (WGS) entry which is preliminary data.</text>
</comment>
<dbReference type="Pfam" id="PF06439">
    <property type="entry name" value="3keto-disac_hyd"/>
    <property type="match status" value="1"/>
</dbReference>
<dbReference type="GO" id="GO:0016787">
    <property type="term" value="F:hydrolase activity"/>
    <property type="evidence" value="ECO:0007669"/>
    <property type="project" value="InterPro"/>
</dbReference>
<keyword evidence="4" id="KW-1185">Reference proteome</keyword>
<name>A0A5C5Z7K1_9BACT</name>
<dbReference type="Proteomes" id="UP000315010">
    <property type="component" value="Unassembled WGS sequence"/>
</dbReference>
<dbReference type="InterPro" id="IPR010496">
    <property type="entry name" value="AL/BT2_dom"/>
</dbReference>
<feature type="signal peptide" evidence="1">
    <location>
        <begin position="1"/>
        <end position="24"/>
    </location>
</feature>
<organism evidence="3 4">
    <name type="scientific">Novipirellula herctigrandis</name>
    <dbReference type="NCBI Taxonomy" id="2527986"/>
    <lineage>
        <taxon>Bacteria</taxon>
        <taxon>Pseudomonadati</taxon>
        <taxon>Planctomycetota</taxon>
        <taxon>Planctomycetia</taxon>
        <taxon>Pirellulales</taxon>
        <taxon>Pirellulaceae</taxon>
        <taxon>Novipirellula</taxon>
    </lineage>
</organism>
<evidence type="ECO:0000313" key="3">
    <source>
        <dbReference type="EMBL" id="TWT82801.1"/>
    </source>
</evidence>
<dbReference type="Gene3D" id="2.60.120.560">
    <property type="entry name" value="Exo-inulinase, domain 1"/>
    <property type="match status" value="1"/>
</dbReference>
<keyword evidence="1" id="KW-0732">Signal</keyword>
<evidence type="ECO:0000259" key="2">
    <source>
        <dbReference type="Pfam" id="PF06439"/>
    </source>
</evidence>
<evidence type="ECO:0000256" key="1">
    <source>
        <dbReference type="SAM" id="SignalP"/>
    </source>
</evidence>
<sequence precursor="true">MTYLMKLTALTPLTLLFLITPLLAQEQVAQDSKAKSIVLFDGTKTTEWEGREELWSFENGEIVGRTSDENPIQMNTFLVWSGDMPENFELTLWFKIEGGNSGVQYRSIVVNQEQYSVGGYQADIDFANTYAGILYEERGRGILAHRGQNVTIQSDGKLAVEKFADTKNIGKSVHPGQWNEFRIVADGNHIQHFINGTKTVDVIDEQTEKAATDGVMALQLHRGPAMTVRFKNISLSKL</sequence>
<feature type="chain" id="PRO_5023143599" description="3-keto-alpha-glucoside-1,2-lyase/3-keto-2-hydroxy-glucal hydratase domain-containing protein" evidence="1">
    <location>
        <begin position="25"/>
        <end position="238"/>
    </location>
</feature>
<gene>
    <name evidence="3" type="ORF">CA13_42640</name>
</gene>